<keyword evidence="2" id="KW-1185">Reference proteome</keyword>
<evidence type="ECO:0000313" key="2">
    <source>
        <dbReference type="Proteomes" id="UP000286045"/>
    </source>
</evidence>
<dbReference type="Proteomes" id="UP000286045">
    <property type="component" value="Unassembled WGS sequence"/>
</dbReference>
<organism evidence="1 2">
    <name type="scientific">Xylaria grammica</name>
    <dbReference type="NCBI Taxonomy" id="363999"/>
    <lineage>
        <taxon>Eukaryota</taxon>
        <taxon>Fungi</taxon>
        <taxon>Dikarya</taxon>
        <taxon>Ascomycota</taxon>
        <taxon>Pezizomycotina</taxon>
        <taxon>Sordariomycetes</taxon>
        <taxon>Xylariomycetidae</taxon>
        <taxon>Xylariales</taxon>
        <taxon>Xylariaceae</taxon>
        <taxon>Xylaria</taxon>
    </lineage>
</organism>
<accession>A0A439D8E5</accession>
<gene>
    <name evidence="1" type="ORF">EKO27_g4420</name>
</gene>
<protein>
    <submittedName>
        <fullName evidence="1">Uncharacterized protein</fullName>
    </submittedName>
</protein>
<name>A0A439D8E5_9PEZI</name>
<dbReference type="EMBL" id="RYZI01000105">
    <property type="protein sequence ID" value="RWA10674.1"/>
    <property type="molecule type" value="Genomic_DNA"/>
</dbReference>
<sequence length="444" mass="50650">MHWSAVRYEVLGERPGSTIEQHGNIEPNDENMADFLDFLNLPMSDLSYTPCEERQGKDAPFSSPQPAPEDFVTYLHPNAFGEISSAEVCENKRPATGVGRLDSPKKRKTKCLVRFPPELMSMVIERLLEAKHVCAFDLVVPDWNICRGETPELERLRTATQIVTYTRGIGICQGGSLSCKFHCGGEDDIFTPTVQFNENAALINKIFSLEYMTTFCRSHTHVFTLGINDIPGKAVEELLQNSWRDLMPLRDQRLKAILPFDDEPNDIVKMRIDVGLPPIYGDLRHIAVHSPLELMKTNAYRMGEVGDIENRDKMEEAFNKALDLDRSAHLWLSWSRMPNLESVFLDLRFYSHDSNTERRSLGKTQIIQRAEEMGHHLQLRILVLAGMQSYGFYTRFDGMTACHVEEQDTINGEPNWIKIFRPAIREGGKLVLVDKLTDEVCLIF</sequence>
<dbReference type="AlphaFoldDB" id="A0A439D8E5"/>
<evidence type="ECO:0000313" key="1">
    <source>
        <dbReference type="EMBL" id="RWA10674.1"/>
    </source>
</evidence>
<reference evidence="1 2" key="1">
    <citation type="submission" date="2018-12" db="EMBL/GenBank/DDBJ databases">
        <title>Draft genome sequence of Xylaria grammica IHI A82.</title>
        <authorList>
            <person name="Buettner E."/>
            <person name="Kellner H."/>
        </authorList>
    </citation>
    <scope>NUCLEOTIDE SEQUENCE [LARGE SCALE GENOMIC DNA]</scope>
    <source>
        <strain evidence="1 2">IHI A82</strain>
    </source>
</reference>
<proteinExistence type="predicted"/>
<comment type="caution">
    <text evidence="1">The sequence shown here is derived from an EMBL/GenBank/DDBJ whole genome shotgun (WGS) entry which is preliminary data.</text>
</comment>